<dbReference type="SUPFAM" id="SSF55031">
    <property type="entry name" value="Bacterial exopeptidase dimerisation domain"/>
    <property type="match status" value="1"/>
</dbReference>
<dbReference type="SUPFAM" id="SSF53187">
    <property type="entry name" value="Zn-dependent exopeptidases"/>
    <property type="match status" value="1"/>
</dbReference>
<dbReference type="GO" id="GO:0016805">
    <property type="term" value="F:dipeptidase activity"/>
    <property type="evidence" value="ECO:0007669"/>
    <property type="project" value="UniProtKB-KW"/>
</dbReference>
<evidence type="ECO:0000313" key="11">
    <source>
        <dbReference type="Proteomes" id="UP000824130"/>
    </source>
</evidence>
<dbReference type="NCBIfam" id="TIGR01887">
    <property type="entry name" value="dipeptidaselike"/>
    <property type="match status" value="1"/>
</dbReference>
<dbReference type="GO" id="GO:0006508">
    <property type="term" value="P:proteolysis"/>
    <property type="evidence" value="ECO:0007669"/>
    <property type="project" value="UniProtKB-KW"/>
</dbReference>
<keyword evidence="4" id="KW-0479">Metal-binding</keyword>
<dbReference type="Gene3D" id="3.40.630.10">
    <property type="entry name" value="Zn peptidases"/>
    <property type="match status" value="1"/>
</dbReference>
<evidence type="ECO:0000256" key="6">
    <source>
        <dbReference type="ARBA" id="ARBA00022833"/>
    </source>
</evidence>
<dbReference type="InterPro" id="IPR001261">
    <property type="entry name" value="ArgE/DapE_CS"/>
</dbReference>
<accession>A0A9D1N5S3</accession>
<dbReference type="PROSITE" id="PS00758">
    <property type="entry name" value="ARGE_DAPE_CPG2_1"/>
    <property type="match status" value="1"/>
</dbReference>
<keyword evidence="5" id="KW-0378">Hydrolase</keyword>
<comment type="caution">
    <text evidence="10">The sequence shown here is derived from an EMBL/GenBank/DDBJ whole genome shotgun (WGS) entry which is preliminary data.</text>
</comment>
<dbReference type="Pfam" id="PF01546">
    <property type="entry name" value="Peptidase_M20"/>
    <property type="match status" value="1"/>
</dbReference>
<evidence type="ECO:0000256" key="5">
    <source>
        <dbReference type="ARBA" id="ARBA00022801"/>
    </source>
</evidence>
<organism evidence="10 11">
    <name type="scientific">Candidatus Allocopromorpha excrementipullorum</name>
    <dbReference type="NCBI Taxonomy" id="2840743"/>
    <lineage>
        <taxon>Bacteria</taxon>
        <taxon>Bacillati</taxon>
        <taxon>Bacillota</taxon>
        <taxon>Clostridia</taxon>
        <taxon>Eubacteriales</taxon>
        <taxon>Eubacteriaceae</taxon>
        <taxon>Eubacteriaceae incertae sedis</taxon>
        <taxon>Candidatus Allocopromorpha</taxon>
    </lineage>
</organism>
<reference evidence="10" key="1">
    <citation type="submission" date="2020-10" db="EMBL/GenBank/DDBJ databases">
        <authorList>
            <person name="Gilroy R."/>
        </authorList>
    </citation>
    <scope>NUCLEOTIDE SEQUENCE</scope>
    <source>
        <strain evidence="10">ChiSjej4B22-8349</strain>
    </source>
</reference>
<reference evidence="10" key="2">
    <citation type="journal article" date="2021" name="PeerJ">
        <title>Extensive microbial diversity within the chicken gut microbiome revealed by metagenomics and culture.</title>
        <authorList>
            <person name="Gilroy R."/>
            <person name="Ravi A."/>
            <person name="Getino M."/>
            <person name="Pursley I."/>
            <person name="Horton D.L."/>
            <person name="Alikhan N.F."/>
            <person name="Baker D."/>
            <person name="Gharbi K."/>
            <person name="Hall N."/>
            <person name="Watson M."/>
            <person name="Adriaenssens E.M."/>
            <person name="Foster-Nyarko E."/>
            <person name="Jarju S."/>
            <person name="Secka A."/>
            <person name="Antonio M."/>
            <person name="Oren A."/>
            <person name="Chaudhuri R.R."/>
            <person name="La Ragione R."/>
            <person name="Hildebrand F."/>
            <person name="Pallen M.J."/>
        </authorList>
    </citation>
    <scope>NUCLEOTIDE SEQUENCE</scope>
    <source>
        <strain evidence="10">ChiSjej4B22-8349</strain>
    </source>
</reference>
<name>A0A9D1N5S3_9FIRM</name>
<evidence type="ECO:0000313" key="10">
    <source>
        <dbReference type="EMBL" id="HIU95272.1"/>
    </source>
</evidence>
<dbReference type="Gene3D" id="3.30.70.360">
    <property type="match status" value="2"/>
</dbReference>
<dbReference type="NCBIfam" id="NF005591">
    <property type="entry name" value="PRK07318.1"/>
    <property type="match status" value="1"/>
</dbReference>
<evidence type="ECO:0000256" key="4">
    <source>
        <dbReference type="ARBA" id="ARBA00022723"/>
    </source>
</evidence>
<keyword evidence="3" id="KW-0645">Protease</keyword>
<dbReference type="InterPro" id="IPR011650">
    <property type="entry name" value="Peptidase_M20_dimer"/>
</dbReference>
<keyword evidence="8" id="KW-0482">Metalloprotease</keyword>
<dbReference type="PROSITE" id="PS00759">
    <property type="entry name" value="ARGE_DAPE_CPG2_2"/>
    <property type="match status" value="1"/>
</dbReference>
<dbReference type="GO" id="GO:0006526">
    <property type="term" value="P:L-arginine biosynthetic process"/>
    <property type="evidence" value="ECO:0007669"/>
    <property type="project" value="TreeGrafter"/>
</dbReference>
<evidence type="ECO:0000256" key="2">
    <source>
        <dbReference type="ARBA" id="ARBA00006247"/>
    </source>
</evidence>
<dbReference type="PANTHER" id="PTHR43808">
    <property type="entry name" value="ACETYLORNITHINE DEACETYLASE"/>
    <property type="match status" value="1"/>
</dbReference>
<dbReference type="GO" id="GO:0008777">
    <property type="term" value="F:acetylornithine deacetylase activity"/>
    <property type="evidence" value="ECO:0007669"/>
    <property type="project" value="TreeGrafter"/>
</dbReference>
<dbReference type="InterPro" id="IPR036264">
    <property type="entry name" value="Bact_exopeptidase_dim_dom"/>
</dbReference>
<dbReference type="EMBL" id="DVOB01000023">
    <property type="protein sequence ID" value="HIU95272.1"/>
    <property type="molecule type" value="Genomic_DNA"/>
</dbReference>
<evidence type="ECO:0000256" key="8">
    <source>
        <dbReference type="ARBA" id="ARBA00023049"/>
    </source>
</evidence>
<dbReference type="GO" id="GO:0008237">
    <property type="term" value="F:metallopeptidase activity"/>
    <property type="evidence" value="ECO:0007669"/>
    <property type="project" value="UniProtKB-KW"/>
</dbReference>
<dbReference type="PANTHER" id="PTHR43808:SF31">
    <property type="entry name" value="N-ACETYL-L-CITRULLINE DEACETYLASE"/>
    <property type="match status" value="1"/>
</dbReference>
<evidence type="ECO:0000256" key="1">
    <source>
        <dbReference type="ARBA" id="ARBA00001947"/>
    </source>
</evidence>
<gene>
    <name evidence="10" type="primary">pepV</name>
    <name evidence="10" type="ORF">IAD25_00980</name>
</gene>
<proteinExistence type="inferred from homology"/>
<comment type="similarity">
    <text evidence="2">Belongs to the peptidase M20A family.</text>
</comment>
<dbReference type="AlphaFoldDB" id="A0A9D1N5S3"/>
<dbReference type="Pfam" id="PF07687">
    <property type="entry name" value="M20_dimer"/>
    <property type="match status" value="1"/>
</dbReference>
<keyword evidence="7" id="KW-0224">Dipeptidase</keyword>
<evidence type="ECO:0000256" key="3">
    <source>
        <dbReference type="ARBA" id="ARBA00022670"/>
    </source>
</evidence>
<dbReference type="InterPro" id="IPR002933">
    <property type="entry name" value="Peptidase_M20"/>
</dbReference>
<dbReference type="InterPro" id="IPR010964">
    <property type="entry name" value="M20A_pepV-rel"/>
</dbReference>
<dbReference type="Proteomes" id="UP000824130">
    <property type="component" value="Unassembled WGS sequence"/>
</dbReference>
<comment type="cofactor">
    <cofactor evidence="1">
        <name>Zn(2+)</name>
        <dbReference type="ChEBI" id="CHEBI:29105"/>
    </cofactor>
</comment>
<evidence type="ECO:0000256" key="7">
    <source>
        <dbReference type="ARBA" id="ARBA00022997"/>
    </source>
</evidence>
<protein>
    <submittedName>
        <fullName evidence="10">Dipeptidase PepV</fullName>
    </submittedName>
</protein>
<dbReference type="InterPro" id="IPR050072">
    <property type="entry name" value="Peptidase_M20A"/>
</dbReference>
<sequence length="479" mass="52387">MGLLNDVNDKIAENRAEMLASLSALISVPSVAVGPDGDKPFGENVHRALEYMLRLAEQEGFETYNADNYGGHIDLKGAEDGVVAIVGHLDVVPEGDGWDFDPYGGSIEDGYVCGRGAVDDKGPVIASFYGMKALKDCGYQPKRTIRLILGLDEETNWEGMDYYLSHVEQVPELGFTPDADFPAIYGEKGIIVFDIVRKFDAFGGKGLELSSMKGGNAANSVADFARAVLHDSSGAGYDKIKEQVSDFRTEKGCEINCRGMGKSLEIIARGVSAHGATPEQGKNAVSIIMELLGRINFANESTNDFIAFYNDHIGYDLHGERIGCPLEDEQSGKLVFNVGMIEADKKTARLTVNVRYPVTASDEQVYEDMMTVLGDYELGIVKGKTQEPIYIPKDDPLVETLMDIYRRNTGDDESQPLVIGGGTYARAVKNTVAFGARFPGEPELAHQRNEKIPVENMTKLAQIYAEAAYRLSELEDDDK</sequence>
<feature type="domain" description="Peptidase M20 dimerisation" evidence="9">
    <location>
        <begin position="263"/>
        <end position="373"/>
    </location>
</feature>
<keyword evidence="6" id="KW-0862">Zinc</keyword>
<dbReference type="GO" id="GO:0008270">
    <property type="term" value="F:zinc ion binding"/>
    <property type="evidence" value="ECO:0007669"/>
    <property type="project" value="InterPro"/>
</dbReference>
<evidence type="ECO:0000259" key="9">
    <source>
        <dbReference type="Pfam" id="PF07687"/>
    </source>
</evidence>